<dbReference type="PANTHER" id="PTHR11219">
    <property type="entry name" value="TENEURIN AND N-ACETYLGLUCOSAMINE-1-PHOSPHODIESTER ALPHA-N-ACETYLGLUCOSAMINIDASE"/>
    <property type="match status" value="1"/>
</dbReference>
<feature type="domain" description="EGF-like" evidence="5">
    <location>
        <begin position="269"/>
        <end position="280"/>
    </location>
</feature>
<dbReference type="SMART" id="SM00181">
    <property type="entry name" value="EGF"/>
    <property type="match status" value="5"/>
</dbReference>
<feature type="domain" description="EGF-like" evidence="6">
    <location>
        <begin position="320"/>
        <end position="331"/>
    </location>
</feature>
<keyword evidence="1" id="KW-0245">EGF-like domain</keyword>
<dbReference type="FunFam" id="2.10.25.10:FF:000001">
    <property type="entry name" value="Tenascin C"/>
    <property type="match status" value="1"/>
</dbReference>
<sequence>MHNCPFNCSGHGHCGAVAPGKCKCVNGASGSGCERVVIALNENESAKPACPFACSGHGSCSNGVCLCDLGYSGTACSIMQPSVSVYTQCENSCSGHGHCVSVAAPTVRVPTSHSVSRATMELAAEYFDAYSPPPPTPTSLLNRLLQRRGARLLGGEPKASPMEGDRHTSSVLRDAHPTLSASSERVLRHLKLIQGSSSNGHGVACVCDNGFSGSDCSVPTFSCDNNCSGAGLCLSDPPPISSSPCGTNGCAPDYPTYATSTPVGSTPTCHCVDGHSGSACELRASTSVVTPSRQRAAVALAARACQNNCGGHGMCVGGVCSCDMGFSGSDCGLDGRSATVFMSGCPASCSGNGLCRGGACVCRDGYDGVDCSRLAARDARQARAGSRLLRSRRS</sequence>
<evidence type="ECO:0000256" key="2">
    <source>
        <dbReference type="ARBA" id="ARBA00022737"/>
    </source>
</evidence>
<dbReference type="InterPro" id="IPR051216">
    <property type="entry name" value="Teneurin"/>
</dbReference>
<dbReference type="SUPFAM" id="SSF57196">
    <property type="entry name" value="EGF/Laminin"/>
    <property type="match status" value="1"/>
</dbReference>
<organism evidence="7">
    <name type="scientific">Haptolina ericina</name>
    <dbReference type="NCBI Taxonomy" id="156174"/>
    <lineage>
        <taxon>Eukaryota</taxon>
        <taxon>Haptista</taxon>
        <taxon>Haptophyta</taxon>
        <taxon>Prymnesiophyceae</taxon>
        <taxon>Prymnesiales</taxon>
        <taxon>Prymnesiaceae</taxon>
        <taxon>Haptolina</taxon>
    </lineage>
</organism>
<keyword evidence="2" id="KW-0677">Repeat</keyword>
<dbReference type="Gene3D" id="2.10.25.10">
    <property type="entry name" value="Laminin"/>
    <property type="match status" value="3"/>
</dbReference>
<feature type="domain" description="EGF-like" evidence="5">
    <location>
        <begin position="22"/>
        <end position="33"/>
    </location>
</feature>
<gene>
    <name evidence="7" type="ORF">HERI1096_LOCUS2627</name>
</gene>
<proteinExistence type="predicted"/>
<accession>A0A7S3AGB0</accession>
<evidence type="ECO:0000256" key="4">
    <source>
        <dbReference type="ARBA" id="ARBA00023180"/>
    </source>
</evidence>
<dbReference type="PROSITE" id="PS00022">
    <property type="entry name" value="EGF_1"/>
    <property type="match status" value="2"/>
</dbReference>
<evidence type="ECO:0000313" key="7">
    <source>
        <dbReference type="EMBL" id="CAE0101614.1"/>
    </source>
</evidence>
<dbReference type="PANTHER" id="PTHR11219:SF69">
    <property type="entry name" value="TENEURIN-A"/>
    <property type="match status" value="1"/>
</dbReference>
<dbReference type="EMBL" id="HBHX01004863">
    <property type="protein sequence ID" value="CAE0101614.1"/>
    <property type="molecule type" value="Transcribed_RNA"/>
</dbReference>
<name>A0A7S3AGB0_9EUKA</name>
<evidence type="ECO:0000259" key="5">
    <source>
        <dbReference type="PROSITE" id="PS00022"/>
    </source>
</evidence>
<reference evidence="7" key="1">
    <citation type="submission" date="2021-01" db="EMBL/GenBank/DDBJ databases">
        <authorList>
            <person name="Corre E."/>
            <person name="Pelletier E."/>
            <person name="Niang G."/>
            <person name="Scheremetjew M."/>
            <person name="Finn R."/>
            <person name="Kale V."/>
            <person name="Holt S."/>
            <person name="Cochrane G."/>
            <person name="Meng A."/>
            <person name="Brown T."/>
            <person name="Cohen L."/>
        </authorList>
    </citation>
    <scope>NUCLEOTIDE SEQUENCE</scope>
    <source>
        <strain evidence="7">CCMP281</strain>
    </source>
</reference>
<keyword evidence="3" id="KW-1015">Disulfide bond</keyword>
<evidence type="ECO:0000259" key="6">
    <source>
        <dbReference type="PROSITE" id="PS01186"/>
    </source>
</evidence>
<dbReference type="InterPro" id="IPR000742">
    <property type="entry name" value="EGF"/>
</dbReference>
<evidence type="ECO:0000256" key="3">
    <source>
        <dbReference type="ARBA" id="ARBA00023157"/>
    </source>
</evidence>
<evidence type="ECO:0000256" key="1">
    <source>
        <dbReference type="ARBA" id="ARBA00022536"/>
    </source>
</evidence>
<dbReference type="Pfam" id="PF23106">
    <property type="entry name" value="EGF_Teneurin"/>
    <property type="match status" value="2"/>
</dbReference>
<protein>
    <recommendedName>
        <fullName evidence="5 6">EGF-like domain-containing protein</fullName>
    </recommendedName>
</protein>
<feature type="domain" description="EGF-like" evidence="6">
    <location>
        <begin position="65"/>
        <end position="76"/>
    </location>
</feature>
<keyword evidence="4" id="KW-0325">Glycoprotein</keyword>
<dbReference type="PROSITE" id="PS01186">
    <property type="entry name" value="EGF_2"/>
    <property type="match status" value="2"/>
</dbReference>
<dbReference type="AlphaFoldDB" id="A0A7S3AGB0"/>